<evidence type="ECO:0000313" key="2">
    <source>
        <dbReference type="EMBL" id="RZB82970.1"/>
    </source>
</evidence>
<dbReference type="EMBL" id="QZWG01000011">
    <property type="protein sequence ID" value="RZB82970.1"/>
    <property type="molecule type" value="Genomic_DNA"/>
</dbReference>
<dbReference type="AlphaFoldDB" id="A0A445IAB3"/>
<sequence>EPQTSMHSIRGTSRESNYEGQDIFSDLPDVIIGRILSILPTKEAVRTSILSKRWRNLWKFVTKLHFQDIEPYRRNKIDKFHFLDFVYGVLFHLNNTRIQSFSLYLSEKYDPNHVNRWLANILNRGVTELSINSEKDLSISSYSILESQPLEKLVLKMKLGFFTVPTFVYLSSLIFLKLSGIIVICNTPSNDSKNLTLNFPVLRECEIVNCSWLNVEGVTLEVPLLEVLSIKHTRSLSPDFHSITKVCAPHLRELSYTGHGHLLRDPTLLDLSATHISSAYIYPWHSKRETEEKTVLFVCELLKQLNNNVDCLKIRWPKDLVLAHYDLPVPTFGMLSCLELGNVNGEILLIFLRNTPCLKTLILQELWQFDEELLNPENVPSCFTSNLEEVKFRKIKGVQHELRFAKFVMEYAQVLKRASFSPKRNMHGWIFEKVKKKILSFKRSDSFSLIEF</sequence>
<dbReference type="CDD" id="cd22160">
    <property type="entry name" value="F-box_AtFBL13-like"/>
    <property type="match status" value="1"/>
</dbReference>
<reference evidence="2 3" key="1">
    <citation type="submission" date="2018-09" db="EMBL/GenBank/DDBJ databases">
        <title>A high-quality reference genome of wild soybean provides a powerful tool to mine soybean genomes.</title>
        <authorList>
            <person name="Xie M."/>
            <person name="Chung C.Y.L."/>
            <person name="Li M.-W."/>
            <person name="Wong F.-L."/>
            <person name="Chan T.-F."/>
            <person name="Lam H.-M."/>
        </authorList>
    </citation>
    <scope>NUCLEOTIDE SEQUENCE [LARGE SCALE GENOMIC DNA]</scope>
    <source>
        <strain evidence="3">cv. W05</strain>
        <tissue evidence="2">Hypocotyl of etiolated seedlings</tissue>
    </source>
</reference>
<dbReference type="PANTHER" id="PTHR31900">
    <property type="entry name" value="F-BOX/RNI SUPERFAMILY PROTEIN-RELATED"/>
    <property type="match status" value="1"/>
</dbReference>
<comment type="caution">
    <text evidence="2">The sequence shown here is derived from an EMBL/GenBank/DDBJ whole genome shotgun (WGS) entry which is preliminary data.</text>
</comment>
<accession>A0A445IAB3</accession>
<dbReference type="PROSITE" id="PS50181">
    <property type="entry name" value="FBOX"/>
    <property type="match status" value="1"/>
</dbReference>
<dbReference type="InterPro" id="IPR050232">
    <property type="entry name" value="FBL13/AtMIF1-like"/>
</dbReference>
<dbReference type="Gene3D" id="1.20.1280.50">
    <property type="match status" value="1"/>
</dbReference>
<name>A0A445IAB3_GLYSO</name>
<feature type="domain" description="F-box" evidence="1">
    <location>
        <begin position="21"/>
        <end position="69"/>
    </location>
</feature>
<dbReference type="PANTHER" id="PTHR31900:SF32">
    <property type="entry name" value="F-BOX_RNI_FBD-LIKE DOMAIN PROTEIN"/>
    <property type="match status" value="1"/>
</dbReference>
<protein>
    <submittedName>
        <fullName evidence="2">F-box/FBD/LRR-repeat protein</fullName>
    </submittedName>
</protein>
<evidence type="ECO:0000259" key="1">
    <source>
        <dbReference type="PROSITE" id="PS50181"/>
    </source>
</evidence>
<dbReference type="SMART" id="SM00256">
    <property type="entry name" value="FBOX"/>
    <property type="match status" value="1"/>
</dbReference>
<dbReference type="Pfam" id="PF00646">
    <property type="entry name" value="F-box"/>
    <property type="match status" value="1"/>
</dbReference>
<dbReference type="InterPro" id="IPR006566">
    <property type="entry name" value="FBD"/>
</dbReference>
<evidence type="ECO:0000313" key="3">
    <source>
        <dbReference type="Proteomes" id="UP000289340"/>
    </source>
</evidence>
<dbReference type="SUPFAM" id="SSF81383">
    <property type="entry name" value="F-box domain"/>
    <property type="match status" value="1"/>
</dbReference>
<keyword evidence="3" id="KW-1185">Reference proteome</keyword>
<dbReference type="Pfam" id="PF08387">
    <property type="entry name" value="FBD"/>
    <property type="match status" value="1"/>
</dbReference>
<dbReference type="InterPro" id="IPR053781">
    <property type="entry name" value="F-box_AtFBL13-like"/>
</dbReference>
<dbReference type="InterPro" id="IPR001810">
    <property type="entry name" value="F-box_dom"/>
</dbReference>
<dbReference type="InterPro" id="IPR036047">
    <property type="entry name" value="F-box-like_dom_sf"/>
</dbReference>
<feature type="non-terminal residue" evidence="2">
    <location>
        <position position="1"/>
    </location>
</feature>
<gene>
    <name evidence="2" type="ORF">D0Y65_031851</name>
</gene>
<organism evidence="2 3">
    <name type="scientific">Glycine soja</name>
    <name type="common">Wild soybean</name>
    <dbReference type="NCBI Taxonomy" id="3848"/>
    <lineage>
        <taxon>Eukaryota</taxon>
        <taxon>Viridiplantae</taxon>
        <taxon>Streptophyta</taxon>
        <taxon>Embryophyta</taxon>
        <taxon>Tracheophyta</taxon>
        <taxon>Spermatophyta</taxon>
        <taxon>Magnoliopsida</taxon>
        <taxon>eudicotyledons</taxon>
        <taxon>Gunneridae</taxon>
        <taxon>Pentapetalae</taxon>
        <taxon>rosids</taxon>
        <taxon>fabids</taxon>
        <taxon>Fabales</taxon>
        <taxon>Fabaceae</taxon>
        <taxon>Papilionoideae</taxon>
        <taxon>50 kb inversion clade</taxon>
        <taxon>NPAAA clade</taxon>
        <taxon>indigoferoid/millettioid clade</taxon>
        <taxon>Phaseoleae</taxon>
        <taxon>Glycine</taxon>
        <taxon>Glycine subgen. Soja</taxon>
    </lineage>
</organism>
<proteinExistence type="predicted"/>
<dbReference type="Proteomes" id="UP000289340">
    <property type="component" value="Chromosome 11"/>
</dbReference>